<dbReference type="OMA" id="ANMHGHA"/>
<reference evidence="2 3" key="1">
    <citation type="submission" date="2014-02" db="EMBL/GenBank/DDBJ databases">
        <title>The Genome Sequence of Trichophyton interdigitale MR816.</title>
        <authorList>
            <consortium name="The Broad Institute Genomics Platform"/>
            <person name="Cuomo C.A."/>
            <person name="White T.C."/>
            <person name="Graser Y."/>
            <person name="Martinez-Rossi N."/>
            <person name="Heitman J."/>
            <person name="Young S.K."/>
            <person name="Zeng Q."/>
            <person name="Gargeya S."/>
            <person name="Abouelleil A."/>
            <person name="Alvarado L."/>
            <person name="Chapman S.B."/>
            <person name="Gainer-Dewar J."/>
            <person name="Goldberg J."/>
            <person name="Griggs A."/>
            <person name="Gujja S."/>
            <person name="Hansen M."/>
            <person name="Howarth C."/>
            <person name="Imamovic A."/>
            <person name="Larimer J."/>
            <person name="Martinez D."/>
            <person name="Murphy C."/>
            <person name="Pearson M.D."/>
            <person name="Persinoti G."/>
            <person name="Poon T."/>
            <person name="Priest M."/>
            <person name="Roberts A.D."/>
            <person name="Saif S."/>
            <person name="Shea T.D."/>
            <person name="Sykes S.N."/>
            <person name="Wortman J."/>
            <person name="Nusbaum C."/>
            <person name="Birren B."/>
        </authorList>
    </citation>
    <scope>NUCLEOTIDE SEQUENCE [LARGE SCALE GENOMIC DNA]</scope>
    <source>
        <strain evidence="2 3">MR816</strain>
    </source>
</reference>
<feature type="region of interest" description="Disordered" evidence="1">
    <location>
        <begin position="142"/>
        <end position="232"/>
    </location>
</feature>
<evidence type="ECO:0000256" key="1">
    <source>
        <dbReference type="SAM" id="MobiDB-lite"/>
    </source>
</evidence>
<dbReference type="PANTHER" id="PTHR42070">
    <property type="entry name" value="FILAMENT ASSOCIATED PROTEIN, PUTATIVE (AFU_ORTHOLOGUE AFUA_8G06630)-RELATED"/>
    <property type="match status" value="1"/>
</dbReference>
<dbReference type="AlphaFoldDB" id="A0A059IWY1"/>
<protein>
    <recommendedName>
        <fullName evidence="4">BZIP domain-containing protein</fullName>
    </recommendedName>
</protein>
<keyword evidence="3" id="KW-1185">Reference proteome</keyword>
<evidence type="ECO:0008006" key="4">
    <source>
        <dbReference type="Google" id="ProtNLM"/>
    </source>
</evidence>
<evidence type="ECO:0000313" key="3">
    <source>
        <dbReference type="Proteomes" id="UP000024533"/>
    </source>
</evidence>
<dbReference type="Proteomes" id="UP000024533">
    <property type="component" value="Unassembled WGS sequence"/>
</dbReference>
<dbReference type="HOGENOM" id="CLU_060781_0_1_1"/>
<dbReference type="OrthoDB" id="4505928at2759"/>
<sequence>MAANPAAARVRENQRRSRARRKEYIQDLEARLQRYERHGVDVTIEVQTAARKVARQNVMLRSLLNSFGVTDAKIDEYLAYGEEHNSSPSSAPEKRVLSAAPAPAPAIGTATTPVTSPATLPAATVPAVVPTAAPAAPAAVPVTTVGQPSPAPVQASPAPSRCCRPKQEPRECPAPTVAGRVPSAAPQACSAGPADSTTSEADTANNNNNNNNPSSSCVSGPGSSKQWNEDTTPCEEAARIIASMRGDCDEQSVRAELGCGPNTSCMVNNMTIFQVMDQ</sequence>
<dbReference type="STRING" id="1215338.A0A059IWY1"/>
<dbReference type="EMBL" id="AOKY01000888">
    <property type="protein sequence ID" value="KDB20115.1"/>
    <property type="molecule type" value="Genomic_DNA"/>
</dbReference>
<evidence type="ECO:0000313" key="2">
    <source>
        <dbReference type="EMBL" id="KDB20115.1"/>
    </source>
</evidence>
<proteinExistence type="predicted"/>
<feature type="compositionally biased region" description="Polar residues" evidence="1">
    <location>
        <begin position="195"/>
        <end position="204"/>
    </location>
</feature>
<dbReference type="CDD" id="cd14688">
    <property type="entry name" value="bZIP_YAP"/>
    <property type="match status" value="1"/>
</dbReference>
<dbReference type="PANTHER" id="PTHR42070:SF1">
    <property type="entry name" value="FILAMENT ASSOCIATED PROTEIN, PUTATIVE (AFU_ORTHOLOGUE AFUA_8G06630)-RELATED"/>
    <property type="match status" value="1"/>
</dbReference>
<feature type="compositionally biased region" description="Low complexity" evidence="1">
    <location>
        <begin position="205"/>
        <end position="224"/>
    </location>
</feature>
<dbReference type="Gene3D" id="1.20.5.170">
    <property type="match status" value="1"/>
</dbReference>
<gene>
    <name evidence="2" type="ORF">H109_07906</name>
</gene>
<feature type="compositionally biased region" description="Low complexity" evidence="1">
    <location>
        <begin position="142"/>
        <end position="160"/>
    </location>
</feature>
<organism evidence="2 3">
    <name type="scientific">Trichophyton interdigitale (strain MR816)</name>
    <dbReference type="NCBI Taxonomy" id="1215338"/>
    <lineage>
        <taxon>Eukaryota</taxon>
        <taxon>Fungi</taxon>
        <taxon>Dikarya</taxon>
        <taxon>Ascomycota</taxon>
        <taxon>Pezizomycotina</taxon>
        <taxon>Eurotiomycetes</taxon>
        <taxon>Eurotiomycetidae</taxon>
        <taxon>Onygenales</taxon>
        <taxon>Arthrodermataceae</taxon>
        <taxon>Trichophyton</taxon>
    </lineage>
</organism>
<name>A0A059IWY1_TRIIM</name>
<accession>A0A059IWY1</accession>
<comment type="caution">
    <text evidence="2">The sequence shown here is derived from an EMBL/GenBank/DDBJ whole genome shotgun (WGS) entry which is preliminary data.</text>
</comment>